<evidence type="ECO:0000256" key="4">
    <source>
        <dbReference type="ARBA" id="ARBA00022694"/>
    </source>
</evidence>
<comment type="caution">
    <text evidence="11">The sequence shown here is derived from an EMBL/GenBank/DDBJ whole genome shotgun (WGS) entry which is preliminary data.</text>
</comment>
<evidence type="ECO:0000256" key="1">
    <source>
        <dbReference type="ARBA" id="ARBA00004496"/>
    </source>
</evidence>
<accession>A0A3M0AC59</accession>
<comment type="subcellular location">
    <subcellularLocation>
        <location evidence="1 9">Cytoplasm</location>
    </subcellularLocation>
</comment>
<dbReference type="GO" id="GO:0000049">
    <property type="term" value="F:tRNA binding"/>
    <property type="evidence" value="ECO:0007669"/>
    <property type="project" value="TreeGrafter"/>
</dbReference>
<dbReference type="PANTHER" id="PTHR17490">
    <property type="entry name" value="SUA5"/>
    <property type="match status" value="1"/>
</dbReference>
<dbReference type="HAMAP" id="MF_01852">
    <property type="entry name" value="TsaC"/>
    <property type="match status" value="1"/>
</dbReference>
<name>A0A3M0AC59_9GAMM</name>
<dbReference type="EMBL" id="REFJ01000001">
    <property type="protein sequence ID" value="RMA82146.1"/>
    <property type="molecule type" value="Genomic_DNA"/>
</dbReference>
<keyword evidence="2 9" id="KW-0963">Cytoplasm</keyword>
<dbReference type="GO" id="GO:0005524">
    <property type="term" value="F:ATP binding"/>
    <property type="evidence" value="ECO:0007669"/>
    <property type="project" value="UniProtKB-UniRule"/>
</dbReference>
<reference evidence="11 12" key="1">
    <citation type="submission" date="2018-10" db="EMBL/GenBank/DDBJ databases">
        <title>Genomic Encyclopedia of Type Strains, Phase IV (KMG-IV): sequencing the most valuable type-strain genomes for metagenomic binning, comparative biology and taxonomic classification.</title>
        <authorList>
            <person name="Goeker M."/>
        </authorList>
    </citation>
    <scope>NUCLEOTIDE SEQUENCE [LARGE SCALE GENOMIC DNA]</scope>
    <source>
        <strain evidence="11 12">DSM 25080</strain>
    </source>
</reference>
<dbReference type="GO" id="GO:0005737">
    <property type="term" value="C:cytoplasm"/>
    <property type="evidence" value="ECO:0007669"/>
    <property type="project" value="UniProtKB-SubCell"/>
</dbReference>
<dbReference type="Pfam" id="PF01300">
    <property type="entry name" value="Sua5_yciO_yrdC"/>
    <property type="match status" value="1"/>
</dbReference>
<evidence type="ECO:0000256" key="9">
    <source>
        <dbReference type="HAMAP-Rule" id="MF_01852"/>
    </source>
</evidence>
<dbReference type="SUPFAM" id="SSF55821">
    <property type="entry name" value="YrdC/RibB"/>
    <property type="match status" value="1"/>
</dbReference>
<comment type="function">
    <text evidence="9">Required for the formation of a threonylcarbamoyl group on adenosine at position 37 (t(6)A37) in tRNAs that read codons beginning with adenine. Catalyzes the conversion of L-threonine, HCO(3)(-)/CO(2) and ATP to give threonylcarbamoyl-AMP (TC-AMP) as the acyladenylate intermediate, with the release of diphosphate.</text>
</comment>
<dbReference type="InterPro" id="IPR023535">
    <property type="entry name" value="TC-AMP_synthase"/>
</dbReference>
<keyword evidence="5 9" id="KW-0548">Nucleotidyltransferase</keyword>
<dbReference type="InterPro" id="IPR017945">
    <property type="entry name" value="DHBP_synth_RibB-like_a/b_dom"/>
</dbReference>
<comment type="catalytic activity">
    <reaction evidence="8 9">
        <text>L-threonine + hydrogencarbonate + ATP = L-threonylcarbamoyladenylate + diphosphate + H2O</text>
        <dbReference type="Rhea" id="RHEA:36407"/>
        <dbReference type="ChEBI" id="CHEBI:15377"/>
        <dbReference type="ChEBI" id="CHEBI:17544"/>
        <dbReference type="ChEBI" id="CHEBI:30616"/>
        <dbReference type="ChEBI" id="CHEBI:33019"/>
        <dbReference type="ChEBI" id="CHEBI:57926"/>
        <dbReference type="ChEBI" id="CHEBI:73682"/>
        <dbReference type="EC" id="2.7.7.87"/>
    </reaction>
</comment>
<evidence type="ECO:0000256" key="7">
    <source>
        <dbReference type="ARBA" id="ARBA00022840"/>
    </source>
</evidence>
<evidence type="ECO:0000256" key="6">
    <source>
        <dbReference type="ARBA" id="ARBA00022741"/>
    </source>
</evidence>
<dbReference type="GO" id="GO:0061710">
    <property type="term" value="F:L-threonylcarbamoyladenylate synthase"/>
    <property type="evidence" value="ECO:0007669"/>
    <property type="project" value="UniProtKB-EC"/>
</dbReference>
<keyword evidence="4 9" id="KW-0819">tRNA processing</keyword>
<keyword evidence="12" id="KW-1185">Reference proteome</keyword>
<evidence type="ECO:0000313" key="11">
    <source>
        <dbReference type="EMBL" id="RMA82146.1"/>
    </source>
</evidence>
<evidence type="ECO:0000256" key="8">
    <source>
        <dbReference type="ARBA" id="ARBA00048366"/>
    </source>
</evidence>
<evidence type="ECO:0000313" key="12">
    <source>
        <dbReference type="Proteomes" id="UP000267187"/>
    </source>
</evidence>
<evidence type="ECO:0000256" key="5">
    <source>
        <dbReference type="ARBA" id="ARBA00022695"/>
    </source>
</evidence>
<dbReference type="OrthoDB" id="9814580at2"/>
<evidence type="ECO:0000256" key="2">
    <source>
        <dbReference type="ARBA" id="ARBA00022490"/>
    </source>
</evidence>
<organism evidence="11 12">
    <name type="scientific">Umboniibacter marinipuniceus</name>
    <dbReference type="NCBI Taxonomy" id="569599"/>
    <lineage>
        <taxon>Bacteria</taxon>
        <taxon>Pseudomonadati</taxon>
        <taxon>Pseudomonadota</taxon>
        <taxon>Gammaproteobacteria</taxon>
        <taxon>Cellvibrionales</taxon>
        <taxon>Cellvibrionaceae</taxon>
        <taxon>Umboniibacter</taxon>
    </lineage>
</organism>
<dbReference type="PANTHER" id="PTHR17490:SF18">
    <property type="entry name" value="THREONYLCARBAMOYL-AMP SYNTHASE"/>
    <property type="match status" value="1"/>
</dbReference>
<keyword evidence="7 9" id="KW-0067">ATP-binding</keyword>
<dbReference type="InterPro" id="IPR006070">
    <property type="entry name" value="Sua5-like_dom"/>
</dbReference>
<proteinExistence type="inferred from homology"/>
<dbReference type="GO" id="GO:0003725">
    <property type="term" value="F:double-stranded RNA binding"/>
    <property type="evidence" value="ECO:0007669"/>
    <property type="project" value="InterPro"/>
</dbReference>
<dbReference type="Proteomes" id="UP000267187">
    <property type="component" value="Unassembled WGS sequence"/>
</dbReference>
<sequence>MSSNLLSASDRARIIALYQSNGVFAYPTEAVWGLGCNPFNRTAVERILALKKRPEDKGLIVVAADLSQLEAHLELTPEIIARITTPQSRSTTWLVPCPESMPSWVRGTHTQLAVRFSNHPLVKLLCESVAGPIISTSANPAGLSEALSEAETRAYFGDGVDCYVRGSLGDDPRPSQIIDSQSGAILRS</sequence>
<evidence type="ECO:0000256" key="3">
    <source>
        <dbReference type="ARBA" id="ARBA00022679"/>
    </source>
</evidence>
<dbReference type="GO" id="GO:0006450">
    <property type="term" value="P:regulation of translational fidelity"/>
    <property type="evidence" value="ECO:0007669"/>
    <property type="project" value="TreeGrafter"/>
</dbReference>
<dbReference type="GO" id="GO:0002949">
    <property type="term" value="P:tRNA threonylcarbamoyladenosine modification"/>
    <property type="evidence" value="ECO:0007669"/>
    <property type="project" value="UniProtKB-UniRule"/>
</dbReference>
<dbReference type="InterPro" id="IPR050156">
    <property type="entry name" value="TC-AMP_synthase_SUA5"/>
</dbReference>
<dbReference type="AlphaFoldDB" id="A0A3M0AC59"/>
<gene>
    <name evidence="9" type="primary">tsaC</name>
    <name evidence="11" type="ORF">DFR27_0093</name>
</gene>
<dbReference type="EC" id="2.7.7.87" evidence="9"/>
<keyword evidence="3 9" id="KW-0808">Transferase</keyword>
<dbReference type="PROSITE" id="PS51163">
    <property type="entry name" value="YRDC"/>
    <property type="match status" value="1"/>
</dbReference>
<comment type="similarity">
    <text evidence="9">Belongs to the SUA5 family. TsaC subfamily.</text>
</comment>
<dbReference type="RefSeq" id="WP_121875494.1">
    <property type="nucleotide sequence ID" value="NZ_REFJ01000001.1"/>
</dbReference>
<dbReference type="Gene3D" id="3.90.870.10">
    <property type="entry name" value="DHBP synthase"/>
    <property type="match status" value="1"/>
</dbReference>
<keyword evidence="6 9" id="KW-0547">Nucleotide-binding</keyword>
<evidence type="ECO:0000259" key="10">
    <source>
        <dbReference type="PROSITE" id="PS51163"/>
    </source>
</evidence>
<protein>
    <recommendedName>
        <fullName evidence="9">Threonylcarbamoyl-AMP synthase</fullName>
        <shortName evidence="9">TC-AMP synthase</shortName>
        <ecNumber evidence="9">2.7.7.87</ecNumber>
    </recommendedName>
    <alternativeName>
        <fullName evidence="9">L-threonylcarbamoyladenylate synthase</fullName>
    </alternativeName>
    <alternativeName>
        <fullName evidence="9">t(6)A37 threonylcarbamoyladenosine biosynthesis protein TsaC</fullName>
    </alternativeName>
    <alternativeName>
        <fullName evidence="9">tRNA threonylcarbamoyladenosine biosynthesis protein TsaC</fullName>
    </alternativeName>
</protein>
<feature type="domain" description="YrdC-like" evidence="10">
    <location>
        <begin position="8"/>
        <end position="188"/>
    </location>
</feature>